<evidence type="ECO:0000313" key="1">
    <source>
        <dbReference type="EMBL" id="KLU23040.1"/>
    </source>
</evidence>
<reference evidence="1 2" key="1">
    <citation type="journal article" date="2015" name="Genome Announc.">
        <title>Draft Genome Sequence of Burkholderia sp. Strain PML1(12), an Ectomycorrhizosphere-Inhabiting Bacterium with Effective Mineral-Weathering Ability.</title>
        <authorList>
            <person name="Uroz S."/>
            <person name="Oger P."/>
        </authorList>
    </citation>
    <scope>NUCLEOTIDE SEQUENCE [LARGE SCALE GENOMIC DNA]</scope>
    <source>
        <strain evidence="2">PML1(12)</strain>
    </source>
</reference>
<dbReference type="PATRIC" id="fig|908627.4.peg.6191"/>
<organism evidence="1 2">
    <name type="scientific">Caballeronia mineralivorans PML1(12)</name>
    <dbReference type="NCBI Taxonomy" id="908627"/>
    <lineage>
        <taxon>Bacteria</taxon>
        <taxon>Pseudomonadati</taxon>
        <taxon>Pseudomonadota</taxon>
        <taxon>Betaproteobacteria</taxon>
        <taxon>Burkholderiales</taxon>
        <taxon>Burkholderiaceae</taxon>
        <taxon>Caballeronia</taxon>
    </lineage>
</organism>
<dbReference type="AlphaFoldDB" id="A0A0J1CQW5"/>
<accession>A0A0J1CQW5</accession>
<keyword evidence="2" id="KW-1185">Reference proteome</keyword>
<dbReference type="Proteomes" id="UP000035963">
    <property type="component" value="Unassembled WGS sequence"/>
</dbReference>
<proteinExistence type="predicted"/>
<protein>
    <submittedName>
        <fullName evidence="1">Uncharacterized protein</fullName>
    </submittedName>
</protein>
<comment type="caution">
    <text evidence="1">The sequence shown here is derived from an EMBL/GenBank/DDBJ whole genome shotgun (WGS) entry which is preliminary data.</text>
</comment>
<sequence length="64" mass="7219">MRNIRSERAGLRNIGPILACRQKFRFSITHCFRCAFYVLSPESSPSFSTAAGTHYCAALIPHYP</sequence>
<dbReference type="EMBL" id="AEJF01000165">
    <property type="protein sequence ID" value="KLU23040.1"/>
    <property type="molecule type" value="Genomic_DNA"/>
</dbReference>
<gene>
    <name evidence="1" type="ORF">EOS_27675</name>
</gene>
<evidence type="ECO:0000313" key="2">
    <source>
        <dbReference type="Proteomes" id="UP000035963"/>
    </source>
</evidence>
<name>A0A0J1CQW5_9BURK</name>